<comment type="caution">
    <text evidence="1">The sequence shown here is derived from an EMBL/GenBank/DDBJ whole genome shotgun (WGS) entry which is preliminary data.</text>
</comment>
<sequence>MDTVNINVTFPKPPKVEQHTVQGMPVEWKGVRHGAADYSLGVMQNLDFSIDDAYPHVLTAKGAKLLDKSFVLINGYEGYEFKMDFGSRQVIQRMIRYHNALVTQTAIYTEQEVEDTARFINSLTL</sequence>
<dbReference type="Proteomes" id="UP001297581">
    <property type="component" value="Unassembled WGS sequence"/>
</dbReference>
<dbReference type="AlphaFoldDB" id="A0AAJ1EZC2"/>
<evidence type="ECO:0000313" key="1">
    <source>
        <dbReference type="EMBL" id="MCH4295924.1"/>
    </source>
</evidence>
<proteinExistence type="predicted"/>
<protein>
    <submittedName>
        <fullName evidence="1">Uncharacterized protein</fullName>
    </submittedName>
</protein>
<dbReference type="EMBL" id="JAKUDL010000006">
    <property type="protein sequence ID" value="MCH4295924.1"/>
    <property type="molecule type" value="Genomic_DNA"/>
</dbReference>
<organism evidence="1 2">
    <name type="scientific">Shewanella zhuhaiensis</name>
    <dbReference type="NCBI Taxonomy" id="2919576"/>
    <lineage>
        <taxon>Bacteria</taxon>
        <taxon>Pseudomonadati</taxon>
        <taxon>Pseudomonadota</taxon>
        <taxon>Gammaproteobacteria</taxon>
        <taxon>Alteromonadales</taxon>
        <taxon>Shewanellaceae</taxon>
        <taxon>Shewanella</taxon>
    </lineage>
</organism>
<keyword evidence="2" id="KW-1185">Reference proteome</keyword>
<name>A0AAJ1EZC2_9GAMM</name>
<accession>A0AAJ1EZC2</accession>
<evidence type="ECO:0000313" key="2">
    <source>
        <dbReference type="Proteomes" id="UP001297581"/>
    </source>
</evidence>
<gene>
    <name evidence="1" type="ORF">MJ923_16580</name>
</gene>
<reference evidence="1 2" key="1">
    <citation type="submission" date="2022-02" db="EMBL/GenBank/DDBJ databases">
        <title>The genome sequence of Shewanella sp. 3B26.</title>
        <authorList>
            <person name="Du J."/>
        </authorList>
    </citation>
    <scope>NUCLEOTIDE SEQUENCE [LARGE SCALE GENOMIC DNA]</scope>
    <source>
        <strain evidence="1 2">3B26</strain>
    </source>
</reference>
<dbReference type="RefSeq" id="WP_240592030.1">
    <property type="nucleotide sequence ID" value="NZ_JAKUDL010000006.1"/>
</dbReference>